<dbReference type="RefSeq" id="WP_106523586.1">
    <property type="nucleotide sequence ID" value="NZ_PYGD01000005.1"/>
</dbReference>
<evidence type="ECO:0000313" key="2">
    <source>
        <dbReference type="EMBL" id="PSK91695.1"/>
    </source>
</evidence>
<accession>A0A2P8D3A2</accession>
<keyword evidence="1" id="KW-0732">Signal</keyword>
<keyword evidence="3" id="KW-1185">Reference proteome</keyword>
<reference evidence="2 3" key="1">
    <citation type="submission" date="2018-03" db="EMBL/GenBank/DDBJ databases">
        <title>Genomic Encyclopedia of Type Strains, Phase III (KMG-III): the genomes of soil and plant-associated and newly described type strains.</title>
        <authorList>
            <person name="Whitman W."/>
        </authorList>
    </citation>
    <scope>NUCLEOTIDE SEQUENCE [LARGE SCALE GENOMIC DNA]</scope>
    <source>
        <strain evidence="2 3">CGMCC 1.12700</strain>
    </source>
</reference>
<feature type="chain" id="PRO_5015167597" evidence="1">
    <location>
        <begin position="20"/>
        <end position="137"/>
    </location>
</feature>
<evidence type="ECO:0000256" key="1">
    <source>
        <dbReference type="SAM" id="SignalP"/>
    </source>
</evidence>
<dbReference type="AlphaFoldDB" id="A0A2P8D3A2"/>
<name>A0A2P8D3A2_9BACT</name>
<proteinExistence type="predicted"/>
<feature type="signal peptide" evidence="1">
    <location>
        <begin position="1"/>
        <end position="19"/>
    </location>
</feature>
<gene>
    <name evidence="2" type="ORF">B0I18_105280</name>
</gene>
<dbReference type="Proteomes" id="UP000240572">
    <property type="component" value="Unassembled WGS sequence"/>
</dbReference>
<sequence length="137" mass="14373">MKKFLLSLSLVAGTFFAQANSLTVQSLIPGNVTLRFYGVNPDGSGFTTLPITFSTGSHPYANPTLLPGVIGAQAAGRVTEAFGVCNPYDLALGSPNIGTVQSSQVVGSLNDCNNHSVFTMSWNEQAASPYNAVILIF</sequence>
<dbReference type="EMBL" id="PYGD01000005">
    <property type="protein sequence ID" value="PSK91695.1"/>
    <property type="molecule type" value="Genomic_DNA"/>
</dbReference>
<organism evidence="2 3">
    <name type="scientific">Taibaiella chishuiensis</name>
    <dbReference type="NCBI Taxonomy" id="1434707"/>
    <lineage>
        <taxon>Bacteria</taxon>
        <taxon>Pseudomonadati</taxon>
        <taxon>Bacteroidota</taxon>
        <taxon>Chitinophagia</taxon>
        <taxon>Chitinophagales</taxon>
        <taxon>Chitinophagaceae</taxon>
        <taxon>Taibaiella</taxon>
    </lineage>
</organism>
<comment type="caution">
    <text evidence="2">The sequence shown here is derived from an EMBL/GenBank/DDBJ whole genome shotgun (WGS) entry which is preliminary data.</text>
</comment>
<protein>
    <submittedName>
        <fullName evidence="2">Uncharacterized protein</fullName>
    </submittedName>
</protein>
<evidence type="ECO:0000313" key="3">
    <source>
        <dbReference type="Proteomes" id="UP000240572"/>
    </source>
</evidence>
<dbReference type="OrthoDB" id="9781559at2"/>